<dbReference type="EMBL" id="JAEPRB010000299">
    <property type="protein sequence ID" value="KAG2217419.1"/>
    <property type="molecule type" value="Genomic_DNA"/>
</dbReference>
<dbReference type="Proteomes" id="UP000646827">
    <property type="component" value="Unassembled WGS sequence"/>
</dbReference>
<feature type="domain" description="At2g23090-like zinc-binding" evidence="3">
    <location>
        <begin position="37"/>
        <end position="71"/>
    </location>
</feature>
<organism evidence="4 5">
    <name type="scientific">Circinella minor</name>
    <dbReference type="NCBI Taxonomy" id="1195481"/>
    <lineage>
        <taxon>Eukaryota</taxon>
        <taxon>Fungi</taxon>
        <taxon>Fungi incertae sedis</taxon>
        <taxon>Mucoromycota</taxon>
        <taxon>Mucoromycotina</taxon>
        <taxon>Mucoromycetes</taxon>
        <taxon>Mucorales</taxon>
        <taxon>Lichtheimiaceae</taxon>
        <taxon>Circinella</taxon>
    </lineage>
</organism>
<dbReference type="AlphaFoldDB" id="A0A8H7VK16"/>
<evidence type="ECO:0000256" key="1">
    <source>
        <dbReference type="SAM" id="MobiDB-lite"/>
    </source>
</evidence>
<feature type="region of interest" description="Disordered" evidence="1">
    <location>
        <begin position="1"/>
        <end position="28"/>
    </location>
</feature>
<evidence type="ECO:0000313" key="5">
    <source>
        <dbReference type="Proteomes" id="UP000646827"/>
    </source>
</evidence>
<dbReference type="Pfam" id="PF12907">
    <property type="entry name" value="zf-met2"/>
    <property type="match status" value="1"/>
</dbReference>
<evidence type="ECO:0000313" key="4">
    <source>
        <dbReference type="EMBL" id="KAG2217419.1"/>
    </source>
</evidence>
<gene>
    <name evidence="4" type="ORF">INT45_013750</name>
</gene>
<comment type="caution">
    <text evidence="4">The sequence shown here is derived from an EMBL/GenBank/DDBJ whole genome shotgun (WGS) entry which is preliminary data.</text>
</comment>
<dbReference type="InterPro" id="IPR039438">
    <property type="entry name" value="At2g23090-like_Znf"/>
</dbReference>
<dbReference type="OrthoDB" id="370932at2759"/>
<accession>A0A8H7VK16</accession>
<dbReference type="PANTHER" id="PTHR33788:SF1">
    <property type="entry name" value="ZINC-BINDING PROTEIN"/>
    <property type="match status" value="1"/>
</dbReference>
<feature type="compositionally biased region" description="Basic and acidic residues" evidence="1">
    <location>
        <begin position="9"/>
        <end position="20"/>
    </location>
</feature>
<sequence>MGNGAKAQMKRERNAKDAKKGPTSQLKANNAAKNIVCKTCFQTFLTTASEKLLLQHADSKHSKTVKECFPDFTPK</sequence>
<reference evidence="4 5" key="1">
    <citation type="submission" date="2020-12" db="EMBL/GenBank/DDBJ databases">
        <title>Metabolic potential, ecology and presence of endohyphal bacteria is reflected in genomic diversity of Mucoromycotina.</title>
        <authorList>
            <person name="Muszewska A."/>
            <person name="Okrasinska A."/>
            <person name="Steczkiewicz K."/>
            <person name="Drgas O."/>
            <person name="Orlowska M."/>
            <person name="Perlinska-Lenart U."/>
            <person name="Aleksandrzak-Piekarczyk T."/>
            <person name="Szatraj K."/>
            <person name="Zielenkiewicz U."/>
            <person name="Pilsyk S."/>
            <person name="Malc E."/>
            <person name="Mieczkowski P."/>
            <person name="Kruszewska J.S."/>
            <person name="Biernat P."/>
            <person name="Pawlowska J."/>
        </authorList>
    </citation>
    <scope>NUCLEOTIDE SEQUENCE [LARGE SCALE GENOMIC DNA]</scope>
    <source>
        <strain evidence="4 5">CBS 142.35</strain>
    </source>
</reference>
<name>A0A8H7VK16_9FUNG</name>
<feature type="domain" description="Small EDRK-rich factor-like N-terminal" evidence="2">
    <location>
        <begin position="1"/>
        <end position="34"/>
    </location>
</feature>
<dbReference type="Gene3D" id="4.10.1050.10">
    <property type="entry name" value="At2g23090-like"/>
    <property type="match status" value="1"/>
</dbReference>
<dbReference type="PANTHER" id="PTHR33788">
    <property type="entry name" value="OS07G0114300 PROTEIN"/>
    <property type="match status" value="1"/>
</dbReference>
<evidence type="ECO:0000259" key="2">
    <source>
        <dbReference type="Pfam" id="PF04419"/>
    </source>
</evidence>
<keyword evidence="5" id="KW-1185">Reference proteome</keyword>
<dbReference type="SUPFAM" id="SSF118359">
    <property type="entry name" value="Expressed protein At2g23090/F21P24.15"/>
    <property type="match status" value="1"/>
</dbReference>
<protein>
    <submittedName>
        <fullName evidence="4">Uncharacterized protein</fullName>
    </submittedName>
</protein>
<dbReference type="Pfam" id="PF04419">
    <property type="entry name" value="SERF-like_N"/>
    <property type="match status" value="1"/>
</dbReference>
<dbReference type="InterPro" id="IPR007513">
    <property type="entry name" value="SERF-like_N"/>
</dbReference>
<evidence type="ECO:0000259" key="3">
    <source>
        <dbReference type="Pfam" id="PF12907"/>
    </source>
</evidence>
<proteinExistence type="predicted"/>
<dbReference type="InterPro" id="IPR039713">
    <property type="entry name" value="At2g23090-like"/>
</dbReference>
<dbReference type="InterPro" id="IPR026939">
    <property type="entry name" value="ZNF706/At2g23090_sf"/>
</dbReference>